<keyword evidence="2" id="KW-1185">Reference proteome</keyword>
<dbReference type="Proteomes" id="UP000694559">
    <property type="component" value="Unplaced"/>
</dbReference>
<name>A0A8C6YBN1_NAJNA</name>
<proteinExistence type="predicted"/>
<organism evidence="1 2">
    <name type="scientific">Naja naja</name>
    <name type="common">Indian cobra</name>
    <dbReference type="NCBI Taxonomy" id="35670"/>
    <lineage>
        <taxon>Eukaryota</taxon>
        <taxon>Metazoa</taxon>
        <taxon>Chordata</taxon>
        <taxon>Craniata</taxon>
        <taxon>Vertebrata</taxon>
        <taxon>Euteleostomi</taxon>
        <taxon>Lepidosauria</taxon>
        <taxon>Squamata</taxon>
        <taxon>Bifurcata</taxon>
        <taxon>Unidentata</taxon>
        <taxon>Episquamata</taxon>
        <taxon>Toxicofera</taxon>
        <taxon>Serpentes</taxon>
        <taxon>Colubroidea</taxon>
        <taxon>Elapidae</taxon>
        <taxon>Elapinae</taxon>
        <taxon>Naja</taxon>
    </lineage>
</organism>
<protein>
    <recommendedName>
        <fullName evidence="3">Secreted protein</fullName>
    </recommendedName>
</protein>
<sequence>MVKYWHKLVLSFSVAGQAVILPPYFPSHAHTGLLPICSPMATPFPLAFDGSMPVRCQGKNGRLNRNLAFKMKFKDE</sequence>
<evidence type="ECO:0008006" key="3">
    <source>
        <dbReference type="Google" id="ProtNLM"/>
    </source>
</evidence>
<reference evidence="1" key="2">
    <citation type="submission" date="2025-09" db="UniProtKB">
        <authorList>
            <consortium name="Ensembl"/>
        </authorList>
    </citation>
    <scope>IDENTIFICATION</scope>
</reference>
<evidence type="ECO:0000313" key="2">
    <source>
        <dbReference type="Proteomes" id="UP000694559"/>
    </source>
</evidence>
<evidence type="ECO:0000313" key="1">
    <source>
        <dbReference type="Ensembl" id="ENSNNAP00000027599.1"/>
    </source>
</evidence>
<reference evidence="1" key="1">
    <citation type="submission" date="2025-08" db="UniProtKB">
        <authorList>
            <consortium name="Ensembl"/>
        </authorList>
    </citation>
    <scope>IDENTIFICATION</scope>
</reference>
<accession>A0A8C6YBN1</accession>
<dbReference type="AlphaFoldDB" id="A0A8C6YBN1"/>
<dbReference type="Ensembl" id="ENSNNAT00000028915.1">
    <property type="protein sequence ID" value="ENSNNAP00000027599.1"/>
    <property type="gene ID" value="ENSNNAG00000017861.1"/>
</dbReference>